<dbReference type="Proteomes" id="UP001319045">
    <property type="component" value="Chromosome"/>
</dbReference>
<feature type="transmembrane region" description="Helical" evidence="8">
    <location>
        <begin position="309"/>
        <end position="325"/>
    </location>
</feature>
<dbReference type="PANTHER" id="PTHR33908">
    <property type="entry name" value="MANNOSYLTRANSFERASE YKCB-RELATED"/>
    <property type="match status" value="1"/>
</dbReference>
<comment type="subcellular location">
    <subcellularLocation>
        <location evidence="1">Cell membrane</location>
        <topology evidence="1">Multi-pass membrane protein</topology>
    </subcellularLocation>
</comment>
<evidence type="ECO:0000256" key="4">
    <source>
        <dbReference type="ARBA" id="ARBA00022679"/>
    </source>
</evidence>
<dbReference type="InterPro" id="IPR050297">
    <property type="entry name" value="LipidA_mod_glycosyltrf_83"/>
</dbReference>
<evidence type="ECO:0000256" key="8">
    <source>
        <dbReference type="SAM" id="Phobius"/>
    </source>
</evidence>
<feature type="transmembrane region" description="Helical" evidence="8">
    <location>
        <begin position="331"/>
        <end position="349"/>
    </location>
</feature>
<organism evidence="10 11">
    <name type="scientific">Prevotella herbatica</name>
    <dbReference type="NCBI Taxonomy" id="2801997"/>
    <lineage>
        <taxon>Bacteria</taxon>
        <taxon>Pseudomonadati</taxon>
        <taxon>Bacteroidota</taxon>
        <taxon>Bacteroidia</taxon>
        <taxon>Bacteroidales</taxon>
        <taxon>Prevotellaceae</taxon>
        <taxon>Prevotella</taxon>
    </lineage>
</organism>
<dbReference type="RefSeq" id="WP_207155250.1">
    <property type="nucleotide sequence ID" value="NZ_AP024484.1"/>
</dbReference>
<evidence type="ECO:0000313" key="10">
    <source>
        <dbReference type="EMBL" id="BCS85090.1"/>
    </source>
</evidence>
<feature type="transmembrane region" description="Helical" evidence="8">
    <location>
        <begin position="205"/>
        <end position="227"/>
    </location>
</feature>
<evidence type="ECO:0000256" key="6">
    <source>
        <dbReference type="ARBA" id="ARBA00022989"/>
    </source>
</evidence>
<evidence type="ECO:0000256" key="5">
    <source>
        <dbReference type="ARBA" id="ARBA00022692"/>
    </source>
</evidence>
<evidence type="ECO:0000256" key="1">
    <source>
        <dbReference type="ARBA" id="ARBA00004651"/>
    </source>
</evidence>
<evidence type="ECO:0000256" key="3">
    <source>
        <dbReference type="ARBA" id="ARBA00022676"/>
    </source>
</evidence>
<proteinExistence type="predicted"/>
<feature type="transmembrane region" description="Helical" evidence="8">
    <location>
        <begin position="361"/>
        <end position="380"/>
    </location>
</feature>
<keyword evidence="3" id="KW-0328">Glycosyltransferase</keyword>
<feature type="transmembrane region" description="Helical" evidence="8">
    <location>
        <begin position="165"/>
        <end position="193"/>
    </location>
</feature>
<keyword evidence="7 8" id="KW-0472">Membrane</keyword>
<feature type="transmembrane region" description="Helical" evidence="8">
    <location>
        <begin position="135"/>
        <end position="153"/>
    </location>
</feature>
<feature type="transmembrane region" description="Helical" evidence="8">
    <location>
        <begin position="89"/>
        <end position="107"/>
    </location>
</feature>
<name>A0ABM7NX45_9BACT</name>
<keyword evidence="6 8" id="KW-1133">Transmembrane helix</keyword>
<dbReference type="InterPro" id="IPR038731">
    <property type="entry name" value="RgtA/B/C-like"/>
</dbReference>
<keyword evidence="5 8" id="KW-0812">Transmembrane</keyword>
<feature type="transmembrane region" description="Helical" evidence="8">
    <location>
        <begin position="270"/>
        <end position="288"/>
    </location>
</feature>
<accession>A0ABM7NX45</accession>
<protein>
    <recommendedName>
        <fullName evidence="9">Glycosyltransferase RgtA/B/C/D-like domain-containing protein</fullName>
    </recommendedName>
</protein>
<evidence type="ECO:0000313" key="11">
    <source>
        <dbReference type="Proteomes" id="UP001319045"/>
    </source>
</evidence>
<keyword evidence="11" id="KW-1185">Reference proteome</keyword>
<keyword evidence="4" id="KW-0808">Transferase</keyword>
<dbReference type="Pfam" id="PF13231">
    <property type="entry name" value="PMT_2"/>
    <property type="match status" value="1"/>
</dbReference>
<reference evidence="10 11" key="1">
    <citation type="journal article" date="2022" name="Int. J. Syst. Evol. Microbiol.">
        <title>Prevotella herbatica sp. nov., a plant polysaccharide-decomposing anaerobic bacterium isolated from a methanogenic reactor.</title>
        <authorList>
            <person name="Uek A."/>
            <person name="Tonouchi A."/>
            <person name="Kaku N."/>
            <person name="Ueki K."/>
        </authorList>
    </citation>
    <scope>NUCLEOTIDE SEQUENCE [LARGE SCALE GENOMIC DNA]</scope>
    <source>
        <strain evidence="10 11">WR041</strain>
    </source>
</reference>
<sequence>MKLLFRNKYFWLLLLVCSFTLLPFLGLSDFHTKGEPREAIVSYTMLASDNWVLPTNMGGETAYKPPFFHWCVAVVSNVYGAVTEATSRIPSAVALIIMTMATFVFFAKRKGNKIGMITALTAFTSFELHRAGANCRVDMVLTMLTVCAIYDLMRWYEHNMKGVPWIAIVLMGLGTMTKGPVGSIIPCMVMGIFMLMRKVNFFRAFFTLVAFGLLSLLIYGAWFYAAYRQGGQSFLDLMYEENIGRMTNTMNYDSCVNPWPYNFLTVFTGYLPWILLLITTLFFVHWNFKKRINLKSIWSRMLSMDNIDLYSLIAIVSIFVFYCIPQSKRSVYLMPIYPFLAYFIAKLLVWLSDRQQKPLRIYGGILSVLSTLLFVVFVLIKSGIAPLTLLGGHGKHAITNIATMQAFANIGSWWQYVLIFFTTIIGFAWWRYQKRHNGDKLVYGIIVLTFALYLSVDGVYTPAALNVKSQRAVAGCIDRIAPESEGKIYEYIDYAIRTPGDKPHFFELNYYLNNRVHNFYKEKPQSGFLVITHSDYEMCVDGFKKQGYKFKFIKNWAEFDMDLYQFNK</sequence>
<keyword evidence="2" id="KW-1003">Cell membrane</keyword>
<evidence type="ECO:0000256" key="7">
    <source>
        <dbReference type="ARBA" id="ARBA00023136"/>
    </source>
</evidence>
<dbReference type="PANTHER" id="PTHR33908:SF3">
    <property type="entry name" value="UNDECAPRENYL PHOSPHATE-ALPHA-4-AMINO-4-DEOXY-L-ARABINOSE ARABINOSYL TRANSFERASE"/>
    <property type="match status" value="1"/>
</dbReference>
<dbReference type="EMBL" id="AP024484">
    <property type="protein sequence ID" value="BCS85090.1"/>
    <property type="molecule type" value="Genomic_DNA"/>
</dbReference>
<feature type="transmembrane region" description="Helical" evidence="8">
    <location>
        <begin position="442"/>
        <end position="460"/>
    </location>
</feature>
<feature type="domain" description="Glycosyltransferase RgtA/B/C/D-like" evidence="9">
    <location>
        <begin position="64"/>
        <end position="218"/>
    </location>
</feature>
<evidence type="ECO:0000256" key="2">
    <source>
        <dbReference type="ARBA" id="ARBA00022475"/>
    </source>
</evidence>
<gene>
    <name evidence="10" type="ORF">prwr041_09830</name>
</gene>
<evidence type="ECO:0000259" key="9">
    <source>
        <dbReference type="Pfam" id="PF13231"/>
    </source>
</evidence>
<feature type="transmembrane region" description="Helical" evidence="8">
    <location>
        <begin position="413"/>
        <end position="430"/>
    </location>
</feature>